<reference evidence="2 3" key="1">
    <citation type="journal article" date="2020" name="Mol. Plant">
        <title>The Chromosome-Based Rubber Tree Genome Provides New Insights into Spurge Genome Evolution and Rubber Biosynthesis.</title>
        <authorList>
            <person name="Liu J."/>
            <person name="Shi C."/>
            <person name="Shi C.C."/>
            <person name="Li W."/>
            <person name="Zhang Q.J."/>
            <person name="Zhang Y."/>
            <person name="Li K."/>
            <person name="Lu H.F."/>
            <person name="Shi C."/>
            <person name="Zhu S.T."/>
            <person name="Xiao Z.Y."/>
            <person name="Nan H."/>
            <person name="Yue Y."/>
            <person name="Zhu X.G."/>
            <person name="Wu Y."/>
            <person name="Hong X.N."/>
            <person name="Fan G.Y."/>
            <person name="Tong Y."/>
            <person name="Zhang D."/>
            <person name="Mao C.L."/>
            <person name="Liu Y.L."/>
            <person name="Hao S.J."/>
            <person name="Liu W.Q."/>
            <person name="Lv M.Q."/>
            <person name="Zhang H.B."/>
            <person name="Liu Y."/>
            <person name="Hu-Tang G.R."/>
            <person name="Wang J.P."/>
            <person name="Wang J.H."/>
            <person name="Sun Y.H."/>
            <person name="Ni S.B."/>
            <person name="Chen W.B."/>
            <person name="Zhang X.C."/>
            <person name="Jiao Y.N."/>
            <person name="Eichler E.E."/>
            <person name="Li G.H."/>
            <person name="Liu X."/>
            <person name="Gao L.Z."/>
        </authorList>
    </citation>
    <scope>NUCLEOTIDE SEQUENCE [LARGE SCALE GENOMIC DNA]</scope>
    <source>
        <strain evidence="3">cv. GT1</strain>
        <tissue evidence="2">Leaf</tissue>
    </source>
</reference>
<evidence type="ECO:0000259" key="1">
    <source>
        <dbReference type="Pfam" id="PF26175"/>
    </source>
</evidence>
<comment type="caution">
    <text evidence="2">The sequence shown here is derived from an EMBL/GenBank/DDBJ whole genome shotgun (WGS) entry which is preliminary data.</text>
</comment>
<feature type="domain" description="FAR1-related sequence 11-like HTH-like" evidence="1">
    <location>
        <begin position="88"/>
        <end position="141"/>
    </location>
</feature>
<keyword evidence="3" id="KW-1185">Reference proteome</keyword>
<dbReference type="AlphaFoldDB" id="A0A6A6K7T5"/>
<name>A0A6A6K7T5_HEVBR</name>
<sequence>MGDVADRAKVTGPVSLMYVGHIQIGPSFDFASDGCSQSAKDAAAAEVQTRNNASHRNDAVIGINPIVKARKLESFLWVFCHFIFICLKIQEADQERILLLPKAGFPVNRIVKVLELEKGVQPGQLPFIEKDVRNFVRTCMKTFQENDALLIENRENDTLELLRPARLW</sequence>
<evidence type="ECO:0000313" key="2">
    <source>
        <dbReference type="EMBL" id="KAF2284797.1"/>
    </source>
</evidence>
<accession>A0A6A6K7T5</accession>
<proteinExistence type="predicted"/>
<dbReference type="Proteomes" id="UP000467840">
    <property type="component" value="Chromosome 12"/>
</dbReference>
<gene>
    <name evidence="2" type="ORF">GH714_030577</name>
</gene>
<dbReference type="EMBL" id="JAAGAX010000018">
    <property type="protein sequence ID" value="KAF2284797.1"/>
    <property type="molecule type" value="Genomic_DNA"/>
</dbReference>
<evidence type="ECO:0000313" key="3">
    <source>
        <dbReference type="Proteomes" id="UP000467840"/>
    </source>
</evidence>
<dbReference type="Pfam" id="PF26175">
    <property type="entry name" value="HTH_FAR1"/>
    <property type="match status" value="1"/>
</dbReference>
<organism evidence="2 3">
    <name type="scientific">Hevea brasiliensis</name>
    <name type="common">Para rubber tree</name>
    <name type="synonym">Siphonia brasiliensis</name>
    <dbReference type="NCBI Taxonomy" id="3981"/>
    <lineage>
        <taxon>Eukaryota</taxon>
        <taxon>Viridiplantae</taxon>
        <taxon>Streptophyta</taxon>
        <taxon>Embryophyta</taxon>
        <taxon>Tracheophyta</taxon>
        <taxon>Spermatophyta</taxon>
        <taxon>Magnoliopsida</taxon>
        <taxon>eudicotyledons</taxon>
        <taxon>Gunneridae</taxon>
        <taxon>Pentapetalae</taxon>
        <taxon>rosids</taxon>
        <taxon>fabids</taxon>
        <taxon>Malpighiales</taxon>
        <taxon>Euphorbiaceae</taxon>
        <taxon>Crotonoideae</taxon>
        <taxon>Micrandreae</taxon>
        <taxon>Hevea</taxon>
    </lineage>
</organism>
<protein>
    <recommendedName>
        <fullName evidence="1">FAR1-related sequence 11-like HTH-like domain-containing protein</fullName>
    </recommendedName>
</protein>
<dbReference type="InterPro" id="IPR058778">
    <property type="entry name" value="HTH_FAR1-11-like"/>
</dbReference>